<sequence length="113" mass="12943">MKDMGSILIAEACEKSNYHKSINITPRWKVRGSRPAIDGCLPLSPLAKLFPWYGPLWVECTAMYICNTRICKEFSLLTSPEDDKKTNYHRASVLDQYVRPLNVVARFEAHGLR</sequence>
<reference evidence="1" key="1">
    <citation type="submission" date="2021-01" db="EMBL/GenBank/DDBJ databases">
        <title>Adiantum capillus-veneris genome.</title>
        <authorList>
            <person name="Fang Y."/>
            <person name="Liao Q."/>
        </authorList>
    </citation>
    <scope>NUCLEOTIDE SEQUENCE</scope>
    <source>
        <strain evidence="1">H3</strain>
        <tissue evidence="1">Leaf</tissue>
    </source>
</reference>
<protein>
    <submittedName>
        <fullName evidence="1">Uncharacterized protein</fullName>
    </submittedName>
</protein>
<evidence type="ECO:0000313" key="2">
    <source>
        <dbReference type="Proteomes" id="UP000886520"/>
    </source>
</evidence>
<organism evidence="1 2">
    <name type="scientific">Adiantum capillus-veneris</name>
    <name type="common">Maidenhair fern</name>
    <dbReference type="NCBI Taxonomy" id="13818"/>
    <lineage>
        <taxon>Eukaryota</taxon>
        <taxon>Viridiplantae</taxon>
        <taxon>Streptophyta</taxon>
        <taxon>Embryophyta</taxon>
        <taxon>Tracheophyta</taxon>
        <taxon>Polypodiopsida</taxon>
        <taxon>Polypodiidae</taxon>
        <taxon>Polypodiales</taxon>
        <taxon>Pteridineae</taxon>
        <taxon>Pteridaceae</taxon>
        <taxon>Vittarioideae</taxon>
        <taxon>Adiantum</taxon>
    </lineage>
</organism>
<dbReference type="Proteomes" id="UP000886520">
    <property type="component" value="Chromosome 15"/>
</dbReference>
<dbReference type="AlphaFoldDB" id="A0A9D4ZC64"/>
<dbReference type="EMBL" id="JABFUD020000015">
    <property type="protein sequence ID" value="KAI5069759.1"/>
    <property type="molecule type" value="Genomic_DNA"/>
</dbReference>
<proteinExistence type="predicted"/>
<gene>
    <name evidence="1" type="ORF">GOP47_0016060</name>
</gene>
<keyword evidence="2" id="KW-1185">Reference proteome</keyword>
<name>A0A9D4ZC64_ADICA</name>
<accession>A0A9D4ZC64</accession>
<evidence type="ECO:0000313" key="1">
    <source>
        <dbReference type="EMBL" id="KAI5069759.1"/>
    </source>
</evidence>
<comment type="caution">
    <text evidence="1">The sequence shown here is derived from an EMBL/GenBank/DDBJ whole genome shotgun (WGS) entry which is preliminary data.</text>
</comment>